<evidence type="ECO:0000259" key="12">
    <source>
        <dbReference type="Pfam" id="PF07885"/>
    </source>
</evidence>
<feature type="domain" description="Potassium channel" evidence="12">
    <location>
        <begin position="92"/>
        <end position="142"/>
    </location>
</feature>
<evidence type="ECO:0000256" key="2">
    <source>
        <dbReference type="ARBA" id="ARBA00022448"/>
    </source>
</evidence>
<protein>
    <recommendedName>
        <fullName evidence="16">Potassium transporter</fullName>
    </recommendedName>
</protein>
<dbReference type="SUPFAM" id="SSF81324">
    <property type="entry name" value="Voltage-gated potassium channels"/>
    <property type="match status" value="1"/>
</dbReference>
<evidence type="ECO:0000256" key="1">
    <source>
        <dbReference type="ARBA" id="ARBA00004141"/>
    </source>
</evidence>
<proteinExistence type="predicted"/>
<dbReference type="SUPFAM" id="SSF81296">
    <property type="entry name" value="E set domains"/>
    <property type="match status" value="1"/>
</dbReference>
<dbReference type="InterPro" id="IPR014756">
    <property type="entry name" value="Ig_E-set"/>
</dbReference>
<evidence type="ECO:0000256" key="3">
    <source>
        <dbReference type="ARBA" id="ARBA00022538"/>
    </source>
</evidence>
<keyword evidence="4 11" id="KW-0812">Transmembrane</keyword>
<keyword evidence="8" id="KW-0406">Ion transport</keyword>
<dbReference type="Gene3D" id="2.60.40.1400">
    <property type="entry name" value="G protein-activated inward rectifier potassium channel 1"/>
    <property type="match status" value="1"/>
</dbReference>
<comment type="subcellular location">
    <subcellularLocation>
        <location evidence="1">Membrane</location>
        <topology evidence="1">Multi-pass membrane protein</topology>
    </subcellularLocation>
</comment>
<dbReference type="GO" id="GO:0034702">
    <property type="term" value="C:monoatomic ion channel complex"/>
    <property type="evidence" value="ECO:0007669"/>
    <property type="project" value="UniProtKB-KW"/>
</dbReference>
<dbReference type="EMBL" id="MKVH01000008">
    <property type="protein sequence ID" value="OJX60029.1"/>
    <property type="molecule type" value="Genomic_DNA"/>
</dbReference>
<keyword evidence="5" id="KW-0851">Voltage-gated channel</keyword>
<dbReference type="Gene3D" id="1.10.287.70">
    <property type="match status" value="1"/>
</dbReference>
<evidence type="ECO:0000256" key="9">
    <source>
        <dbReference type="ARBA" id="ARBA00023136"/>
    </source>
</evidence>
<keyword evidence="7 11" id="KW-1133">Transmembrane helix</keyword>
<dbReference type="GO" id="GO:0034765">
    <property type="term" value="P:regulation of monoatomic ion transmembrane transport"/>
    <property type="evidence" value="ECO:0007669"/>
    <property type="project" value="TreeGrafter"/>
</dbReference>
<dbReference type="InterPro" id="IPR013518">
    <property type="entry name" value="K_chnl_inward-rec_Kir_cyto"/>
</dbReference>
<feature type="transmembrane region" description="Helical" evidence="11">
    <location>
        <begin position="51"/>
        <end position="76"/>
    </location>
</feature>
<evidence type="ECO:0008006" key="16">
    <source>
        <dbReference type="Google" id="ProtNLM"/>
    </source>
</evidence>
<dbReference type="InterPro" id="IPR041647">
    <property type="entry name" value="IRK_C"/>
</dbReference>
<gene>
    <name evidence="14" type="ORF">BGO89_08560</name>
</gene>
<name>A0A1M3L3U6_9BACT</name>
<evidence type="ECO:0000256" key="4">
    <source>
        <dbReference type="ARBA" id="ARBA00022692"/>
    </source>
</evidence>
<dbReference type="STRING" id="1895771.BGO89_08560"/>
<evidence type="ECO:0000256" key="7">
    <source>
        <dbReference type="ARBA" id="ARBA00022989"/>
    </source>
</evidence>
<organism evidence="14 15">
    <name type="scientific">Candidatus Kapaibacterium thiocyanatum</name>
    <dbReference type="NCBI Taxonomy" id="1895771"/>
    <lineage>
        <taxon>Bacteria</taxon>
        <taxon>Pseudomonadati</taxon>
        <taxon>Candidatus Kapaibacteriota</taxon>
        <taxon>Candidatus Kapaibacteriia</taxon>
        <taxon>Candidatus Kapaibacteriales</taxon>
        <taxon>Candidatus Kapaibacteriaceae</taxon>
        <taxon>Candidatus Kapaibacterium</taxon>
    </lineage>
</organism>
<dbReference type="InterPro" id="IPR013099">
    <property type="entry name" value="K_chnl_dom"/>
</dbReference>
<evidence type="ECO:0000256" key="6">
    <source>
        <dbReference type="ARBA" id="ARBA00022958"/>
    </source>
</evidence>
<keyword evidence="9 11" id="KW-0472">Membrane</keyword>
<dbReference type="PANTHER" id="PTHR11767">
    <property type="entry name" value="INWARD RECTIFIER POTASSIUM CHANNEL"/>
    <property type="match status" value="1"/>
</dbReference>
<dbReference type="AlphaFoldDB" id="A0A1M3L3U6"/>
<dbReference type="PANTHER" id="PTHR11767:SF102">
    <property type="entry name" value="INWARDLY RECTIFYING POTASSIUM CHANNEL 1, ISOFORM F"/>
    <property type="match status" value="1"/>
</dbReference>
<comment type="caution">
    <text evidence="14">The sequence shown here is derived from an EMBL/GenBank/DDBJ whole genome shotgun (WGS) entry which is preliminary data.</text>
</comment>
<keyword evidence="6" id="KW-0630">Potassium</keyword>
<evidence type="ECO:0000256" key="10">
    <source>
        <dbReference type="ARBA" id="ARBA00023303"/>
    </source>
</evidence>
<evidence type="ECO:0000259" key="13">
    <source>
        <dbReference type="Pfam" id="PF17655"/>
    </source>
</evidence>
<dbReference type="Pfam" id="PF17655">
    <property type="entry name" value="IRK_C"/>
    <property type="match status" value="1"/>
</dbReference>
<evidence type="ECO:0000256" key="5">
    <source>
        <dbReference type="ARBA" id="ARBA00022882"/>
    </source>
</evidence>
<sequence>MARLSGDPGFGIKVGSSTGRILNRDGKPNVKRFGERFHPSDVYHWLVDMSWIRFVCVVLATYFVVNMMFAGLYVVIGPDHISNVDDDLTLETLEMTFLFSAQTLTTVGYGNLAPTTPVLGAIAALEALTGLLIFGIFTGVSFGRFTRIKPRILFSTSALISPHTNGANALMVRIVNERNSVVMDGNATMILVMHQGNEHQRERRYYQLPLDLSNINTLALNWTLVHTITSDSALYGLTHKDLVDRNAELLVTFAAFDDTVSQQFYTRNSYKPHEITWGARFSPMFWTNEHGDVELHIDRTHDYVSADLFPTGQVS</sequence>
<feature type="domain" description="Inward rectifier potassium channel C-terminal" evidence="13">
    <location>
        <begin position="152"/>
        <end position="300"/>
    </location>
</feature>
<dbReference type="PRINTS" id="PR01320">
    <property type="entry name" value="KIRCHANNEL"/>
</dbReference>
<accession>A0A1M3L3U6</accession>
<evidence type="ECO:0000256" key="11">
    <source>
        <dbReference type="SAM" id="Phobius"/>
    </source>
</evidence>
<dbReference type="GO" id="GO:0005242">
    <property type="term" value="F:inward rectifier potassium channel activity"/>
    <property type="evidence" value="ECO:0007669"/>
    <property type="project" value="InterPro"/>
</dbReference>
<dbReference type="GO" id="GO:0005886">
    <property type="term" value="C:plasma membrane"/>
    <property type="evidence" value="ECO:0007669"/>
    <property type="project" value="TreeGrafter"/>
</dbReference>
<feature type="transmembrane region" description="Helical" evidence="11">
    <location>
        <begin position="118"/>
        <end position="142"/>
    </location>
</feature>
<evidence type="ECO:0000313" key="15">
    <source>
        <dbReference type="Proteomes" id="UP000184233"/>
    </source>
</evidence>
<dbReference type="GO" id="GO:1990573">
    <property type="term" value="P:potassium ion import across plasma membrane"/>
    <property type="evidence" value="ECO:0007669"/>
    <property type="project" value="TreeGrafter"/>
</dbReference>
<keyword evidence="3" id="KW-0633">Potassium transport</keyword>
<dbReference type="InterPro" id="IPR016449">
    <property type="entry name" value="K_chnl_inward-rec_Kir"/>
</dbReference>
<reference evidence="14 15" key="1">
    <citation type="submission" date="2016-09" db="EMBL/GenBank/DDBJ databases">
        <title>Genome-resolved meta-omics ties microbial dynamics to process performance in biotechnology for thiocyanate degradation.</title>
        <authorList>
            <person name="Kantor R.S."/>
            <person name="Huddy R.J."/>
            <person name="Iyer R."/>
            <person name="Thomas B.C."/>
            <person name="Brown C.T."/>
            <person name="Anantharaman K."/>
            <person name="Tringe S."/>
            <person name="Hettich R.L."/>
            <person name="Harrison S.T."/>
            <person name="Banfield J.F."/>
        </authorList>
    </citation>
    <scope>NUCLEOTIDE SEQUENCE [LARGE SCALE GENOMIC DNA]</scope>
    <source>
        <strain evidence="14">59-99</strain>
    </source>
</reference>
<keyword evidence="10" id="KW-0407">Ion channel</keyword>
<evidence type="ECO:0000313" key="14">
    <source>
        <dbReference type="EMBL" id="OJX60029.1"/>
    </source>
</evidence>
<keyword evidence="2" id="KW-0813">Transport</keyword>
<evidence type="ECO:0000256" key="8">
    <source>
        <dbReference type="ARBA" id="ARBA00023065"/>
    </source>
</evidence>
<dbReference type="Pfam" id="PF07885">
    <property type="entry name" value="Ion_trans_2"/>
    <property type="match status" value="1"/>
</dbReference>
<dbReference type="Proteomes" id="UP000184233">
    <property type="component" value="Unassembled WGS sequence"/>
</dbReference>